<dbReference type="InterPro" id="IPR012340">
    <property type="entry name" value="NA-bd_OB-fold"/>
</dbReference>
<dbReference type="InterPro" id="IPR013852">
    <property type="entry name" value="Transl_elong_P/YeiP_CS"/>
</dbReference>
<dbReference type="InterPro" id="IPR020599">
    <property type="entry name" value="Transl_elong_fac_P/YeiP"/>
</dbReference>
<gene>
    <name evidence="8 13" type="primary">efp</name>
    <name evidence="13" type="ORF">IAD26_03020</name>
</gene>
<dbReference type="AlphaFoldDB" id="A0A9D1MZL6"/>
<dbReference type="SUPFAM" id="SSF50104">
    <property type="entry name" value="Translation proteins SH3-like domain"/>
    <property type="match status" value="1"/>
</dbReference>
<evidence type="ECO:0000256" key="10">
    <source>
        <dbReference type="RuleBase" id="RU004389"/>
    </source>
</evidence>
<name>A0A9D1MZL6_9CLOT</name>
<evidence type="ECO:0000259" key="11">
    <source>
        <dbReference type="SMART" id="SM00841"/>
    </source>
</evidence>
<dbReference type="InterPro" id="IPR014722">
    <property type="entry name" value="Rib_uL2_dom2"/>
</dbReference>
<evidence type="ECO:0000256" key="2">
    <source>
        <dbReference type="ARBA" id="ARBA00004815"/>
    </source>
</evidence>
<dbReference type="PIRSF" id="PIRSF005901">
    <property type="entry name" value="EF-P"/>
    <property type="match status" value="1"/>
</dbReference>
<dbReference type="GO" id="GO:0043043">
    <property type="term" value="P:peptide biosynthetic process"/>
    <property type="evidence" value="ECO:0007669"/>
    <property type="project" value="InterPro"/>
</dbReference>
<evidence type="ECO:0000256" key="6">
    <source>
        <dbReference type="ARBA" id="ARBA00022917"/>
    </source>
</evidence>
<dbReference type="InterPro" id="IPR008991">
    <property type="entry name" value="Translation_prot_SH3-like_sf"/>
</dbReference>
<evidence type="ECO:0000256" key="9">
    <source>
        <dbReference type="NCBIfam" id="TIGR00038"/>
    </source>
</evidence>
<dbReference type="InterPro" id="IPR015365">
    <property type="entry name" value="Elong-fact-P_C"/>
</dbReference>
<evidence type="ECO:0000256" key="4">
    <source>
        <dbReference type="ARBA" id="ARBA00022490"/>
    </source>
</evidence>
<dbReference type="HAMAP" id="MF_00141">
    <property type="entry name" value="EF_P"/>
    <property type="match status" value="1"/>
</dbReference>
<evidence type="ECO:0000256" key="5">
    <source>
        <dbReference type="ARBA" id="ARBA00022768"/>
    </source>
</evidence>
<accession>A0A9D1MZL6</accession>
<dbReference type="NCBIfam" id="TIGR00038">
    <property type="entry name" value="efp"/>
    <property type="match status" value="1"/>
</dbReference>
<dbReference type="Gene3D" id="2.30.30.30">
    <property type="match status" value="1"/>
</dbReference>
<organism evidence="13 14">
    <name type="scientific">Candidatus Limenecus avicola</name>
    <dbReference type="NCBI Taxonomy" id="2840847"/>
    <lineage>
        <taxon>Bacteria</taxon>
        <taxon>Bacillati</taxon>
        <taxon>Bacillota</taxon>
        <taxon>Clostridia</taxon>
        <taxon>Eubacteriales</taxon>
        <taxon>Clostridiaceae</taxon>
        <taxon>Clostridiaceae incertae sedis</taxon>
        <taxon>Candidatus Limenecus</taxon>
    </lineage>
</organism>
<comment type="caution">
    <text evidence="13">The sequence shown here is derived from an EMBL/GenBank/DDBJ whole genome shotgun (WGS) entry which is preliminary data.</text>
</comment>
<dbReference type="PROSITE" id="PS01275">
    <property type="entry name" value="EFP"/>
    <property type="match status" value="1"/>
</dbReference>
<protein>
    <recommendedName>
        <fullName evidence="8 9">Elongation factor P</fullName>
        <shortName evidence="8">EF-P</shortName>
    </recommendedName>
</protein>
<dbReference type="CDD" id="cd04470">
    <property type="entry name" value="S1_EF-P_repeat_1"/>
    <property type="match status" value="1"/>
</dbReference>
<dbReference type="Pfam" id="PF09285">
    <property type="entry name" value="Elong-fact-P_C"/>
    <property type="match status" value="1"/>
</dbReference>
<dbReference type="InterPro" id="IPR011768">
    <property type="entry name" value="Transl_elongation_fac_P"/>
</dbReference>
<evidence type="ECO:0000313" key="14">
    <source>
        <dbReference type="Proteomes" id="UP000886748"/>
    </source>
</evidence>
<evidence type="ECO:0000259" key="12">
    <source>
        <dbReference type="SMART" id="SM01185"/>
    </source>
</evidence>
<dbReference type="FunFam" id="2.30.30.30:FF:000003">
    <property type="entry name" value="Elongation factor P"/>
    <property type="match status" value="1"/>
</dbReference>
<reference evidence="13" key="2">
    <citation type="journal article" date="2021" name="PeerJ">
        <title>Extensive microbial diversity within the chicken gut microbiome revealed by metagenomics and culture.</title>
        <authorList>
            <person name="Gilroy R."/>
            <person name="Ravi A."/>
            <person name="Getino M."/>
            <person name="Pursley I."/>
            <person name="Horton D.L."/>
            <person name="Alikhan N.F."/>
            <person name="Baker D."/>
            <person name="Gharbi K."/>
            <person name="Hall N."/>
            <person name="Watson M."/>
            <person name="Adriaenssens E.M."/>
            <person name="Foster-Nyarko E."/>
            <person name="Jarju S."/>
            <person name="Secka A."/>
            <person name="Antonio M."/>
            <person name="Oren A."/>
            <person name="Chaudhuri R.R."/>
            <person name="La Ragione R."/>
            <person name="Hildebrand F."/>
            <person name="Pallen M.J."/>
        </authorList>
    </citation>
    <scope>NUCLEOTIDE SEQUENCE</scope>
    <source>
        <strain evidence="13">CHK154-7741</strain>
    </source>
</reference>
<dbReference type="Pfam" id="PF01132">
    <property type="entry name" value="EFP"/>
    <property type="match status" value="1"/>
</dbReference>
<dbReference type="PANTHER" id="PTHR30053:SF12">
    <property type="entry name" value="ELONGATION FACTOR P (EF-P) FAMILY PROTEIN"/>
    <property type="match status" value="1"/>
</dbReference>
<dbReference type="SMART" id="SM01185">
    <property type="entry name" value="EFP"/>
    <property type="match status" value="1"/>
</dbReference>
<evidence type="ECO:0000313" key="13">
    <source>
        <dbReference type="EMBL" id="HIU92089.1"/>
    </source>
</evidence>
<reference evidence="13" key="1">
    <citation type="submission" date="2020-10" db="EMBL/GenBank/DDBJ databases">
        <authorList>
            <person name="Gilroy R."/>
        </authorList>
    </citation>
    <scope>NUCLEOTIDE SEQUENCE</scope>
    <source>
        <strain evidence="13">CHK154-7741</strain>
    </source>
</reference>
<comment type="pathway">
    <text evidence="2 8">Protein biosynthesis; polypeptide chain elongation.</text>
</comment>
<dbReference type="SUPFAM" id="SSF50249">
    <property type="entry name" value="Nucleic acid-binding proteins"/>
    <property type="match status" value="2"/>
</dbReference>
<keyword evidence="4 8" id="KW-0963">Cytoplasm</keyword>
<keyword evidence="6 8" id="KW-0648">Protein biosynthesis</keyword>
<comment type="similarity">
    <text evidence="3 8 10">Belongs to the elongation factor P family.</text>
</comment>
<dbReference type="EMBL" id="DVOD01000020">
    <property type="protein sequence ID" value="HIU92089.1"/>
    <property type="molecule type" value="Genomic_DNA"/>
</dbReference>
<proteinExistence type="inferred from homology"/>
<dbReference type="Pfam" id="PF08207">
    <property type="entry name" value="EFP_N"/>
    <property type="match status" value="1"/>
</dbReference>
<dbReference type="SMART" id="SM00841">
    <property type="entry name" value="Elong-fact-P_C"/>
    <property type="match status" value="1"/>
</dbReference>
<dbReference type="GO" id="GO:0005829">
    <property type="term" value="C:cytosol"/>
    <property type="evidence" value="ECO:0007669"/>
    <property type="project" value="UniProtKB-ARBA"/>
</dbReference>
<feature type="domain" description="Elongation factor P C-terminal" evidence="11">
    <location>
        <begin position="129"/>
        <end position="184"/>
    </location>
</feature>
<sequence>MISVNDLKTGLTLELDNGLWSVVEFLHVKPGKGAAFVRTKLKNVETGNVVEKTFRAGEKVAKATLDKREMQYLYKEGSDYIMMDTESYEQLPVTDAHIGDGVKYLKENMNVNILLHDGKIIGLDMPNHVELEVTDTPPAEKGNTAQGGTKPATLETGAVVNVPFFISNGDRIRVDTRTNEYLDRV</sequence>
<dbReference type="PANTHER" id="PTHR30053">
    <property type="entry name" value="ELONGATION FACTOR P"/>
    <property type="match status" value="1"/>
</dbReference>
<dbReference type="Proteomes" id="UP000886748">
    <property type="component" value="Unassembled WGS sequence"/>
</dbReference>
<dbReference type="NCBIfam" id="NF001810">
    <property type="entry name" value="PRK00529.1"/>
    <property type="match status" value="1"/>
</dbReference>
<dbReference type="CDD" id="cd05794">
    <property type="entry name" value="S1_EF-P_repeat_2"/>
    <property type="match status" value="1"/>
</dbReference>
<comment type="subcellular location">
    <subcellularLocation>
        <location evidence="1 8">Cytoplasm</location>
    </subcellularLocation>
</comment>
<dbReference type="FunFam" id="2.40.50.140:FF:000004">
    <property type="entry name" value="Elongation factor P"/>
    <property type="match status" value="1"/>
</dbReference>
<dbReference type="InterPro" id="IPR013185">
    <property type="entry name" value="Transl_elong_KOW-like"/>
</dbReference>
<dbReference type="Gene3D" id="2.40.50.140">
    <property type="entry name" value="Nucleic acid-binding proteins"/>
    <property type="match status" value="2"/>
</dbReference>
<comment type="function">
    <text evidence="7 8">Involved in peptide bond synthesis. Stimulates efficient translation and peptide-bond synthesis on native or reconstituted 70S ribosomes in vitro. Probably functions indirectly by altering the affinity of the ribosome for aminoacyl-tRNA, thus increasing their reactivity as acceptors for peptidyl transferase.</text>
</comment>
<keyword evidence="5 8" id="KW-0251">Elongation factor</keyword>
<dbReference type="InterPro" id="IPR001059">
    <property type="entry name" value="Transl_elong_P/YeiP_cen"/>
</dbReference>
<evidence type="ECO:0000256" key="7">
    <source>
        <dbReference type="ARBA" id="ARBA00025469"/>
    </source>
</evidence>
<evidence type="ECO:0000256" key="3">
    <source>
        <dbReference type="ARBA" id="ARBA00009479"/>
    </source>
</evidence>
<dbReference type="GO" id="GO:0003746">
    <property type="term" value="F:translation elongation factor activity"/>
    <property type="evidence" value="ECO:0007669"/>
    <property type="project" value="UniProtKB-UniRule"/>
</dbReference>
<evidence type="ECO:0000256" key="1">
    <source>
        <dbReference type="ARBA" id="ARBA00004496"/>
    </source>
</evidence>
<dbReference type="FunFam" id="2.40.50.140:FF:000009">
    <property type="entry name" value="Elongation factor P"/>
    <property type="match status" value="1"/>
</dbReference>
<evidence type="ECO:0000256" key="8">
    <source>
        <dbReference type="HAMAP-Rule" id="MF_00141"/>
    </source>
</evidence>
<feature type="domain" description="Translation elongation factor P/YeiP central" evidence="12">
    <location>
        <begin position="67"/>
        <end position="121"/>
    </location>
</feature>